<evidence type="ECO:0000313" key="1">
    <source>
        <dbReference type="EMBL" id="KJZ62969.1"/>
    </source>
</evidence>
<proteinExistence type="predicted"/>
<gene>
    <name evidence="1" type="ORF">VD17_25000</name>
</gene>
<comment type="caution">
    <text evidence="1">The sequence shown here is derived from an EMBL/GenBank/DDBJ whole genome shotgun (WGS) entry which is preliminary data.</text>
</comment>
<protein>
    <submittedName>
        <fullName evidence="1">Uncharacterized protein</fullName>
    </submittedName>
</protein>
<reference evidence="1 2" key="1">
    <citation type="submission" date="2015-03" db="EMBL/GenBank/DDBJ databases">
        <title>Comparative genomics of Pseudomonas insights into diversity of traits involved in vanlence and defense.</title>
        <authorList>
            <person name="Qin Y."/>
        </authorList>
    </citation>
    <scope>NUCLEOTIDE SEQUENCE [LARGE SCALE GENOMIC DNA]</scope>
    <source>
        <strain evidence="1 2">H24</strain>
    </source>
</reference>
<dbReference type="AlphaFoldDB" id="A0A0F4V2P9"/>
<dbReference type="PATRIC" id="fig|294.133.peg.4889"/>
<name>A0A0F4V2P9_PSEFL</name>
<sequence length="78" mass="8833">MTEGSLNNGRWRACNEGGRFCHWVVTKSHPSPQPSPHGGEGEREPIFMFFKPEFDSEFQVDVDQIAHTVSPLYPWGEG</sequence>
<dbReference type="Proteomes" id="UP000033400">
    <property type="component" value="Unassembled WGS sequence"/>
</dbReference>
<evidence type="ECO:0000313" key="2">
    <source>
        <dbReference type="Proteomes" id="UP000033400"/>
    </source>
</evidence>
<accession>A0A0F4V2P9</accession>
<dbReference type="EMBL" id="LACH01000061">
    <property type="protein sequence ID" value="KJZ62969.1"/>
    <property type="molecule type" value="Genomic_DNA"/>
</dbReference>
<organism evidence="1 2">
    <name type="scientific">Pseudomonas fluorescens</name>
    <dbReference type="NCBI Taxonomy" id="294"/>
    <lineage>
        <taxon>Bacteria</taxon>
        <taxon>Pseudomonadati</taxon>
        <taxon>Pseudomonadota</taxon>
        <taxon>Gammaproteobacteria</taxon>
        <taxon>Pseudomonadales</taxon>
        <taxon>Pseudomonadaceae</taxon>
        <taxon>Pseudomonas</taxon>
    </lineage>
</organism>